<evidence type="ECO:0000256" key="10">
    <source>
        <dbReference type="ARBA" id="ARBA00065613"/>
    </source>
</evidence>
<dbReference type="InterPro" id="IPR046856">
    <property type="entry name" value="Gemin6_C"/>
</dbReference>
<protein>
    <recommendedName>
        <fullName evidence="11">Gem-associated protein 6</fullName>
    </recommendedName>
</protein>
<dbReference type="Pfam" id="PF06372">
    <property type="entry name" value="Gemin6"/>
    <property type="match status" value="1"/>
</dbReference>
<evidence type="ECO:0000256" key="8">
    <source>
        <dbReference type="ARBA" id="ARBA00034695"/>
    </source>
</evidence>
<evidence type="ECO:0000256" key="6">
    <source>
        <dbReference type="ARBA" id="ARBA00023187"/>
    </source>
</evidence>
<dbReference type="AlphaFoldDB" id="A0AAY4AKC9"/>
<gene>
    <name evidence="13" type="primary">GEMIN6</name>
</gene>
<dbReference type="Ensembl" id="ENSDCDT00010009790.1">
    <property type="protein sequence ID" value="ENSDCDP00010009312.1"/>
    <property type="gene ID" value="ENSDCDG00010004176.1"/>
</dbReference>
<keyword evidence="14" id="KW-1185">Reference proteome</keyword>
<sequence length="163" mass="18600">MREWREKEALEWSRYAFNLVRVTVCGDVQYEGWVFTVDPVSASVVLVNFPKKGQTCVQVVMGHAVETVEILKEADENITMQLTNMFSPAATETLSNEELEHRGQDLCKWLEKNRIPVMKEGQTLRVASVLTINAPYRIEDCSSSNEIILARVQSLLQSYTKMN</sequence>
<evidence type="ECO:0000256" key="9">
    <source>
        <dbReference type="ARBA" id="ARBA00059373"/>
    </source>
</evidence>
<evidence type="ECO:0000256" key="2">
    <source>
        <dbReference type="ARBA" id="ARBA00004642"/>
    </source>
</evidence>
<name>A0AAY4AKC9_9TELE</name>
<evidence type="ECO:0000313" key="14">
    <source>
        <dbReference type="Proteomes" id="UP000694580"/>
    </source>
</evidence>
<dbReference type="RefSeq" id="XP_028830307.1">
    <property type="nucleotide sequence ID" value="XM_028974474.1"/>
</dbReference>
<keyword evidence="7" id="KW-0539">Nucleus</keyword>
<evidence type="ECO:0000256" key="1">
    <source>
        <dbReference type="ARBA" id="ARBA00004496"/>
    </source>
</evidence>
<evidence type="ECO:0000256" key="7">
    <source>
        <dbReference type="ARBA" id="ARBA00023242"/>
    </source>
</evidence>
<organism evidence="13 14">
    <name type="scientific">Denticeps clupeoides</name>
    <name type="common">denticle herring</name>
    <dbReference type="NCBI Taxonomy" id="299321"/>
    <lineage>
        <taxon>Eukaryota</taxon>
        <taxon>Metazoa</taxon>
        <taxon>Chordata</taxon>
        <taxon>Craniata</taxon>
        <taxon>Vertebrata</taxon>
        <taxon>Euteleostomi</taxon>
        <taxon>Actinopterygii</taxon>
        <taxon>Neopterygii</taxon>
        <taxon>Teleostei</taxon>
        <taxon>Clupei</taxon>
        <taxon>Clupeiformes</taxon>
        <taxon>Denticipitoidei</taxon>
        <taxon>Denticipitidae</taxon>
        <taxon>Denticeps</taxon>
    </lineage>
</organism>
<reference evidence="13" key="3">
    <citation type="submission" date="2025-09" db="UniProtKB">
        <authorList>
            <consortium name="Ensembl"/>
        </authorList>
    </citation>
    <scope>IDENTIFICATION</scope>
</reference>
<dbReference type="CDD" id="cd11676">
    <property type="entry name" value="Gemin6"/>
    <property type="match status" value="1"/>
</dbReference>
<keyword evidence="3" id="KW-0963">Cytoplasm</keyword>
<comment type="function">
    <text evidence="9">The SMN complex catalyzes the assembly of small nuclear ribonucleoproteins (snRNPs), the building blocks of the spliceosome, and thereby plays an important role in the splicing of cellular pre-mRNAs. Most spliceosomal snRNPs contain a common set of Sm proteins SNRPB, SNRPD1, SNRPD2, SNRPD3, SNRPE, SNRPF and SNRPG that assemble in a heptameric protein ring on the Sm site of the small nuclear RNA to form the core snRNP (Sm core). In the cytosol, the Sm proteins SNRPD1, SNRPD2, SNRPE, SNRPF and SNRPG are trapped in an inactive 6S pICln-Sm complex by the chaperone CLNS1A that controls the assembly of the core snRNP. To assemble core snRNPs, the SMN complex accepts the trapped 5Sm proteins from CLNS1A forming an intermediate. Binding of snRNA inside 5Sm triggers eviction of the SMN complex, thereby allowing binding of SNRPD3 and SNRPB to complete assembly of the core snRNP.</text>
</comment>
<dbReference type="Proteomes" id="UP000694580">
    <property type="component" value="Chromosome 3"/>
</dbReference>
<dbReference type="GeneTree" id="ENSGT00390000006712"/>
<comment type="subunit">
    <text evidence="10">Part of the core SMN complex that contains SMN1, GEMIN2/SIP1, DDX20/GEMIN3, GEMIN4, GEMIN5, GEMIN6, GEMIN7, GEMIN8 and STRAP/UNRIP. Part of the SMN-Sm complex that contains SMN1, GEMIN2/SIP1, DDX20/GEMIN3, GEMIN4, GEMIN5, GEMIN6, GEMIN7, GEMIN8, STRAP/UNRIP and the Sm proteins SNRPB, SNRPD1, SNRPD2, SNRPD3, SNRPE, SNRPF and SNRPG. Interacts with GEMIN7; the interaction is direct. Interacts with GEMIN8; the interaction is direct. Interacts with SNRPB, SNRPD2, SNRPD3 and SNRPE; the interaction is direct.</text>
</comment>
<dbReference type="GO" id="GO:0032797">
    <property type="term" value="C:SMN complex"/>
    <property type="evidence" value="ECO:0007669"/>
    <property type="project" value="TreeGrafter"/>
</dbReference>
<reference evidence="13 14" key="1">
    <citation type="submission" date="2020-06" db="EMBL/GenBank/DDBJ databases">
        <authorList>
            <consortium name="Wellcome Sanger Institute Data Sharing"/>
        </authorList>
    </citation>
    <scope>NUCLEOTIDE SEQUENCE [LARGE SCALE GENOMIC DNA]</scope>
</reference>
<reference evidence="13" key="2">
    <citation type="submission" date="2025-08" db="UniProtKB">
        <authorList>
            <consortium name="Ensembl"/>
        </authorList>
    </citation>
    <scope>IDENTIFICATION</scope>
</reference>
<comment type="subcellular location">
    <subcellularLocation>
        <location evidence="1">Cytoplasm</location>
    </subcellularLocation>
    <subcellularLocation>
        <location evidence="8">Nucleus</location>
        <location evidence="8">Gem</location>
    </subcellularLocation>
    <subcellularLocation>
        <location evidence="2">Nucleus</location>
        <location evidence="2">Nucleoplasm</location>
    </subcellularLocation>
</comment>
<dbReference type="GO" id="GO:0000387">
    <property type="term" value="P:spliceosomal snRNP assembly"/>
    <property type="evidence" value="ECO:0007669"/>
    <property type="project" value="TreeGrafter"/>
</dbReference>
<evidence type="ECO:0000259" key="12">
    <source>
        <dbReference type="PROSITE" id="PS52001"/>
    </source>
</evidence>
<feature type="domain" description="AD" evidence="12">
    <location>
        <begin position="69"/>
        <end position="163"/>
    </location>
</feature>
<dbReference type="Pfam" id="PF20417">
    <property type="entry name" value="Gemin6_C"/>
    <property type="match status" value="1"/>
</dbReference>
<dbReference type="GeneID" id="114786899"/>
<dbReference type="Gene3D" id="2.30.30.100">
    <property type="match status" value="1"/>
</dbReference>
<dbReference type="GO" id="GO:0000245">
    <property type="term" value="P:spliceosomal complex assembly"/>
    <property type="evidence" value="ECO:0007669"/>
    <property type="project" value="InterPro"/>
</dbReference>
<keyword evidence="5" id="KW-0507">mRNA processing</keyword>
<evidence type="ECO:0000256" key="5">
    <source>
        <dbReference type="ARBA" id="ARBA00022664"/>
    </source>
</evidence>
<dbReference type="InterPro" id="IPR009422">
    <property type="entry name" value="Gemin6"/>
</dbReference>
<dbReference type="FunFam" id="2.30.30.100:FF:000038">
    <property type="entry name" value="Gem-associated protein 6"/>
    <property type="match status" value="1"/>
</dbReference>
<keyword evidence="4" id="KW-0597">Phosphoprotein</keyword>
<dbReference type="PROSITE" id="PS52001">
    <property type="entry name" value="AD"/>
    <property type="match status" value="1"/>
</dbReference>
<evidence type="ECO:0000256" key="4">
    <source>
        <dbReference type="ARBA" id="ARBA00022553"/>
    </source>
</evidence>
<keyword evidence="6" id="KW-0508">mRNA splicing</keyword>
<dbReference type="PANTHER" id="PTHR14710">
    <property type="entry name" value="GEM-ASSOCIATED PROTEIN 6"/>
    <property type="match status" value="1"/>
</dbReference>
<dbReference type="PANTHER" id="PTHR14710:SF2">
    <property type="entry name" value="GEM-ASSOCIATED PROTEIN 6"/>
    <property type="match status" value="1"/>
</dbReference>
<evidence type="ECO:0000313" key="13">
    <source>
        <dbReference type="Ensembl" id="ENSDCDP00010009312.1"/>
    </source>
</evidence>
<dbReference type="GO" id="GO:0097504">
    <property type="term" value="C:Gemini of Cajal bodies"/>
    <property type="evidence" value="ECO:0007669"/>
    <property type="project" value="UniProtKB-SubCell"/>
</dbReference>
<proteinExistence type="predicted"/>
<accession>A0AAY4AKC9</accession>
<evidence type="ECO:0000256" key="3">
    <source>
        <dbReference type="ARBA" id="ARBA00022490"/>
    </source>
</evidence>
<evidence type="ECO:0000256" key="11">
    <source>
        <dbReference type="ARBA" id="ARBA00067670"/>
    </source>
</evidence>
<dbReference type="InterPro" id="IPR046857">
    <property type="entry name" value="Gemin6_Sm-like_dom"/>
</dbReference>
<dbReference type="InterPro" id="IPR047574">
    <property type="entry name" value="AD"/>
</dbReference>